<sequence length="138" mass="15045">MRALPLIALALLSQPAMANPWDLITGITYKETETETSWSVEKTIPEELRAQAGEFTITGFYVPVEAQAQVTQFLLVPDPADCPFCGTNGYGPTLEVQMSRPVPDMAEATEVTVTGTLNFDESPETYRAVFLTEGALVN</sequence>
<keyword evidence="1" id="KW-0732">Signal</keyword>
<dbReference type="RefSeq" id="WP_005855775.1">
    <property type="nucleotide sequence ID" value="NZ_AAYA01000002.1"/>
</dbReference>
<dbReference type="EMBL" id="AAYA01000002">
    <property type="protein sequence ID" value="EBA09656.1"/>
    <property type="molecule type" value="Genomic_DNA"/>
</dbReference>
<evidence type="ECO:0000313" key="3">
    <source>
        <dbReference type="Proteomes" id="UP000005713"/>
    </source>
</evidence>
<name>A3JYV3_SAGS3</name>
<evidence type="ECO:0008006" key="4">
    <source>
        <dbReference type="Google" id="ProtNLM"/>
    </source>
</evidence>
<comment type="caution">
    <text evidence="2">The sequence shown here is derived from an EMBL/GenBank/DDBJ whole genome shotgun (WGS) entry which is preliminary data.</text>
</comment>
<feature type="chain" id="PRO_5002654198" description="DUF3299 domain-containing protein" evidence="1">
    <location>
        <begin position="19"/>
        <end position="138"/>
    </location>
</feature>
<dbReference type="Gene3D" id="2.40.50.870">
    <property type="entry name" value="Protein of unknown function (DUF3299)"/>
    <property type="match status" value="1"/>
</dbReference>
<feature type="signal peptide" evidence="1">
    <location>
        <begin position="1"/>
        <end position="18"/>
    </location>
</feature>
<accession>A3JYV3</accession>
<proteinExistence type="predicted"/>
<dbReference type="Pfam" id="PF11736">
    <property type="entry name" value="DUF3299"/>
    <property type="match status" value="1"/>
</dbReference>
<gene>
    <name evidence="2" type="ORF">SSE37_07608</name>
</gene>
<dbReference type="Proteomes" id="UP000005713">
    <property type="component" value="Unassembled WGS sequence"/>
</dbReference>
<protein>
    <recommendedName>
        <fullName evidence="4">DUF3299 domain-containing protein</fullName>
    </recommendedName>
</protein>
<reference evidence="2 3" key="1">
    <citation type="submission" date="2006-06" db="EMBL/GenBank/DDBJ databases">
        <authorList>
            <person name="Moran M.A."/>
            <person name="Ferriera S."/>
            <person name="Johnson J."/>
            <person name="Kravitz S."/>
            <person name="Beeson K."/>
            <person name="Sutton G."/>
            <person name="Rogers Y.-H."/>
            <person name="Friedman R."/>
            <person name="Frazier M."/>
            <person name="Venter J.C."/>
        </authorList>
    </citation>
    <scope>NUCLEOTIDE SEQUENCE [LARGE SCALE GENOMIC DNA]</scope>
    <source>
        <strain evidence="2 3">E-37</strain>
    </source>
</reference>
<dbReference type="AlphaFoldDB" id="A3JYV3"/>
<dbReference type="OrthoDB" id="7863575at2"/>
<dbReference type="InterPro" id="IPR021727">
    <property type="entry name" value="DUF3299"/>
</dbReference>
<keyword evidence="3" id="KW-1185">Reference proteome</keyword>
<dbReference type="eggNOG" id="ENOG5032UZD">
    <property type="taxonomic scope" value="Bacteria"/>
</dbReference>
<evidence type="ECO:0000256" key="1">
    <source>
        <dbReference type="SAM" id="SignalP"/>
    </source>
</evidence>
<organism evidence="2 3">
    <name type="scientific">Sagittula stellata (strain ATCC 700073 / DSM 11524 / E-37)</name>
    <dbReference type="NCBI Taxonomy" id="388399"/>
    <lineage>
        <taxon>Bacteria</taxon>
        <taxon>Pseudomonadati</taxon>
        <taxon>Pseudomonadota</taxon>
        <taxon>Alphaproteobacteria</taxon>
        <taxon>Rhodobacterales</taxon>
        <taxon>Roseobacteraceae</taxon>
        <taxon>Sagittula</taxon>
    </lineage>
</organism>
<evidence type="ECO:0000313" key="2">
    <source>
        <dbReference type="EMBL" id="EBA09656.1"/>
    </source>
</evidence>